<name>A0ABN1LP89_9CLOT</name>
<comment type="caution">
    <text evidence="1">The sequence shown here is derived from an EMBL/GenBank/DDBJ whole genome shotgun (WGS) entry which is preliminary data.</text>
</comment>
<accession>A0ABN1LP89</accession>
<reference evidence="1 2" key="1">
    <citation type="journal article" date="2019" name="Int. J. Syst. Evol. Microbiol.">
        <title>The Global Catalogue of Microorganisms (GCM) 10K type strain sequencing project: providing services to taxonomists for standard genome sequencing and annotation.</title>
        <authorList>
            <consortium name="The Broad Institute Genomics Platform"/>
            <consortium name="The Broad Institute Genome Sequencing Center for Infectious Disease"/>
            <person name="Wu L."/>
            <person name="Ma J."/>
        </authorList>
    </citation>
    <scope>NUCLEOTIDE SEQUENCE [LARGE SCALE GENOMIC DNA]</scope>
    <source>
        <strain evidence="1 2">JCM 6485</strain>
    </source>
</reference>
<protein>
    <submittedName>
        <fullName evidence="1">Uncharacterized protein</fullName>
    </submittedName>
</protein>
<evidence type="ECO:0000313" key="1">
    <source>
        <dbReference type="EMBL" id="GAA0858431.1"/>
    </source>
</evidence>
<sequence>MSRKKKSILIILVVVSLSIVGIAFKSYIKTEESGKKNAKQDSVLIKANYKEGRLYPMINIIEDTKSVTVQIDGLEKESDIKIVNPKSGETINVNDRKITLNNIIVKDINYGVLINNDLVGIIRSVEDKENIDEEALSEEIYEGLKCAL</sequence>
<evidence type="ECO:0000313" key="2">
    <source>
        <dbReference type="Proteomes" id="UP001501764"/>
    </source>
</evidence>
<keyword evidence="2" id="KW-1185">Reference proteome</keyword>
<proteinExistence type="predicted"/>
<dbReference type="Proteomes" id="UP001501764">
    <property type="component" value="Unassembled WGS sequence"/>
</dbReference>
<gene>
    <name evidence="1" type="ORF">GCM10008916_16210</name>
</gene>
<dbReference type="RefSeq" id="WP_045724376.1">
    <property type="nucleotide sequence ID" value="NZ_BAAACO010000001.1"/>
</dbReference>
<organism evidence="1 2">
    <name type="scientific">Clostridium nitritogenes</name>
    <dbReference type="NCBI Taxonomy" id="83340"/>
    <lineage>
        <taxon>Bacteria</taxon>
        <taxon>Bacillati</taxon>
        <taxon>Bacillota</taxon>
        <taxon>Clostridia</taxon>
        <taxon>Eubacteriales</taxon>
        <taxon>Clostridiaceae</taxon>
        <taxon>Clostridium</taxon>
    </lineage>
</organism>
<dbReference type="EMBL" id="BAAACO010000001">
    <property type="protein sequence ID" value="GAA0858431.1"/>
    <property type="molecule type" value="Genomic_DNA"/>
</dbReference>